<protein>
    <submittedName>
        <fullName evidence="2">Uncharacterized protein</fullName>
    </submittedName>
</protein>
<reference evidence="2 3" key="1">
    <citation type="submission" date="2020-05" db="EMBL/GenBank/DDBJ databases">
        <title>Sulfurimonas marisnigri, sp. nov., and Sulfurimonas baltica, sp. nov., manganese oxide reducing chemolithoautotrophs of the class Epsilonproteobacteria isolated from the pelagic redoxclines of the Black and Baltic Seas and emended description of the genus Sulfurimonas.</title>
        <authorList>
            <person name="Henkel J.V."/>
            <person name="Laudan C."/>
            <person name="Werner J."/>
            <person name="Neu T."/>
            <person name="Plewe S."/>
            <person name="Sproer C."/>
            <person name="Bunk B."/>
            <person name="Schulz-Vogt H.N."/>
        </authorList>
    </citation>
    <scope>NUCLEOTIDE SEQUENCE [LARGE SCALE GENOMIC DNA]</scope>
    <source>
        <strain evidence="2 3">GD2</strain>
    </source>
</reference>
<keyword evidence="3" id="KW-1185">Reference proteome</keyword>
<evidence type="ECO:0000313" key="3">
    <source>
        <dbReference type="Proteomes" id="UP000593994"/>
    </source>
</evidence>
<sequence>METELIVESIMGLVAVLAFLVFLLFFIPNDEKREREKKREEEKVSSAPELSSQVKMPTDLESLRLIIKDKESSTQTLGEALDLVIKYHGTVHTKLGIRAHPDFDVYADILFTLCRHRNASKDIILKFDKALARLNPDYKEDINEAVTKGLNSRRV</sequence>
<proteinExistence type="predicted"/>
<keyword evidence="1" id="KW-1133">Transmembrane helix</keyword>
<feature type="transmembrane region" description="Helical" evidence="1">
    <location>
        <begin position="6"/>
        <end position="27"/>
    </location>
</feature>
<dbReference type="Proteomes" id="UP000593994">
    <property type="component" value="Chromosome"/>
</dbReference>
<organism evidence="2 3">
    <name type="scientific">Candidatus Sulfurimonas baltica</name>
    <dbReference type="NCBI Taxonomy" id="2740404"/>
    <lineage>
        <taxon>Bacteria</taxon>
        <taxon>Pseudomonadati</taxon>
        <taxon>Campylobacterota</taxon>
        <taxon>Epsilonproteobacteria</taxon>
        <taxon>Campylobacterales</taxon>
        <taxon>Sulfurimonadaceae</taxon>
        <taxon>Sulfurimonas</taxon>
    </lineage>
</organism>
<evidence type="ECO:0000256" key="1">
    <source>
        <dbReference type="SAM" id="Phobius"/>
    </source>
</evidence>
<evidence type="ECO:0000313" key="2">
    <source>
        <dbReference type="EMBL" id="QOY53392.1"/>
    </source>
</evidence>
<gene>
    <name evidence="2" type="ORF">HUE88_00230</name>
</gene>
<keyword evidence="1" id="KW-0472">Membrane</keyword>
<keyword evidence="1" id="KW-0812">Transmembrane</keyword>
<dbReference type="KEGG" id="sbal:HUE88_00230"/>
<name>A0A7S7LXY2_9BACT</name>
<accession>A0A7S7LXY2</accession>
<dbReference type="AlphaFoldDB" id="A0A7S7LXY2"/>
<dbReference type="EMBL" id="CP054492">
    <property type="protein sequence ID" value="QOY53392.1"/>
    <property type="molecule type" value="Genomic_DNA"/>
</dbReference>